<dbReference type="Gene3D" id="1.20.1560.10">
    <property type="entry name" value="ABC transporter type 1, transmembrane domain"/>
    <property type="match status" value="2"/>
</dbReference>
<evidence type="ECO:0000256" key="11">
    <source>
        <dbReference type="SAM" id="MobiDB-lite"/>
    </source>
</evidence>
<feature type="transmembrane region" description="Helical" evidence="12">
    <location>
        <begin position="696"/>
        <end position="722"/>
    </location>
</feature>
<dbReference type="InterPro" id="IPR036640">
    <property type="entry name" value="ABC1_TM_sf"/>
</dbReference>
<feature type="transmembrane region" description="Helical" evidence="12">
    <location>
        <begin position="178"/>
        <end position="202"/>
    </location>
</feature>
<evidence type="ECO:0000256" key="3">
    <source>
        <dbReference type="ARBA" id="ARBA00022448"/>
    </source>
</evidence>
<feature type="region of interest" description="Disordered" evidence="11">
    <location>
        <begin position="1823"/>
        <end position="1845"/>
    </location>
</feature>
<evidence type="ECO:0000256" key="9">
    <source>
        <dbReference type="ARBA" id="ARBA00022989"/>
    </source>
</evidence>
<feature type="domain" description="ABC transporter" evidence="14">
    <location>
        <begin position="894"/>
        <end position="1128"/>
    </location>
</feature>
<keyword evidence="3" id="KW-0813">Transport</keyword>
<feature type="transmembrane region" description="Helical" evidence="12">
    <location>
        <begin position="45"/>
        <end position="73"/>
    </location>
</feature>
<dbReference type="OrthoDB" id="6500128at2759"/>
<gene>
    <name evidence="16" type="ORF">GGI15_000017</name>
</gene>
<feature type="region of interest" description="Disordered" evidence="11">
    <location>
        <begin position="1736"/>
        <end position="1781"/>
    </location>
</feature>
<dbReference type="FunFam" id="3.40.50.300:FF:000074">
    <property type="entry name" value="Multidrug resistance-associated protein 5 isoform 1"/>
    <property type="match status" value="1"/>
</dbReference>
<evidence type="ECO:0000256" key="1">
    <source>
        <dbReference type="ARBA" id="ARBA00004128"/>
    </source>
</evidence>
<dbReference type="InterPro" id="IPR017871">
    <property type="entry name" value="ABC_transporter-like_CS"/>
</dbReference>
<feature type="transmembrane region" description="Helical" evidence="12">
    <location>
        <begin position="803"/>
        <end position="823"/>
    </location>
</feature>
<evidence type="ECO:0000256" key="8">
    <source>
        <dbReference type="ARBA" id="ARBA00022967"/>
    </source>
</evidence>
<comment type="similarity">
    <text evidence="2">Belongs to the ABC transporter superfamily. ABCC family. Conjugate transporter (TC 3.A.1.208) subfamily.</text>
</comment>
<feature type="compositionally biased region" description="Polar residues" evidence="11">
    <location>
        <begin position="1611"/>
        <end position="1620"/>
    </location>
</feature>
<keyword evidence="10 12" id="KW-0472">Membrane</keyword>
<dbReference type="SUPFAM" id="SSF50978">
    <property type="entry name" value="WD40 repeat-like"/>
    <property type="match status" value="1"/>
</dbReference>
<evidence type="ECO:0000313" key="16">
    <source>
        <dbReference type="EMBL" id="KAJ2788212.1"/>
    </source>
</evidence>
<dbReference type="Gene3D" id="3.40.50.300">
    <property type="entry name" value="P-loop containing nucleotide triphosphate hydrolases"/>
    <property type="match status" value="2"/>
</dbReference>
<dbReference type="GO" id="GO:0016887">
    <property type="term" value="F:ATP hydrolysis activity"/>
    <property type="evidence" value="ECO:0007669"/>
    <property type="project" value="InterPro"/>
</dbReference>
<feature type="compositionally biased region" description="Acidic residues" evidence="11">
    <location>
        <begin position="1753"/>
        <end position="1769"/>
    </location>
</feature>
<feature type="domain" description="ABC transmembrane type-1" evidence="15">
    <location>
        <begin position="566"/>
        <end position="857"/>
    </location>
</feature>
<evidence type="ECO:0000256" key="7">
    <source>
        <dbReference type="ARBA" id="ARBA00022840"/>
    </source>
</evidence>
<dbReference type="PROSITE" id="PS50181">
    <property type="entry name" value="FBOX"/>
    <property type="match status" value="1"/>
</dbReference>
<dbReference type="InterPro" id="IPR044726">
    <property type="entry name" value="ABCC_6TM_D2"/>
</dbReference>
<keyword evidence="7" id="KW-0067">ATP-binding</keyword>
<reference evidence="16" key="1">
    <citation type="submission" date="2022-07" db="EMBL/GenBank/DDBJ databases">
        <title>Phylogenomic reconstructions and comparative analyses of Kickxellomycotina fungi.</title>
        <authorList>
            <person name="Reynolds N.K."/>
            <person name="Stajich J.E."/>
            <person name="Barry K."/>
            <person name="Grigoriev I.V."/>
            <person name="Crous P."/>
            <person name="Smith M.E."/>
        </authorList>
    </citation>
    <scope>NUCLEOTIDE SEQUENCE</scope>
    <source>
        <strain evidence="16">BCRC 34489</strain>
    </source>
</reference>
<dbReference type="PANTHER" id="PTHR24223">
    <property type="entry name" value="ATP-BINDING CASSETTE SUB-FAMILY C"/>
    <property type="match status" value="1"/>
</dbReference>
<evidence type="ECO:0000256" key="4">
    <source>
        <dbReference type="ARBA" id="ARBA00022692"/>
    </source>
</evidence>
<keyword evidence="17" id="KW-1185">Reference proteome</keyword>
<dbReference type="Pfam" id="PF00005">
    <property type="entry name" value="ABC_tran"/>
    <property type="match status" value="2"/>
</dbReference>
<feature type="region of interest" description="Disordered" evidence="11">
    <location>
        <begin position="1207"/>
        <end position="1229"/>
    </location>
</feature>
<dbReference type="InterPro" id="IPR036322">
    <property type="entry name" value="WD40_repeat_dom_sf"/>
</dbReference>
<dbReference type="CDD" id="cd09917">
    <property type="entry name" value="F-box_SF"/>
    <property type="match status" value="1"/>
</dbReference>
<dbReference type="PROSITE" id="PS50929">
    <property type="entry name" value="ABC_TM1F"/>
    <property type="match status" value="2"/>
</dbReference>
<dbReference type="CDD" id="cd18580">
    <property type="entry name" value="ABC_6TM_ABCC_D2"/>
    <property type="match status" value="1"/>
</dbReference>
<organism evidence="16 17">
    <name type="scientific">Coemansia interrupta</name>
    <dbReference type="NCBI Taxonomy" id="1126814"/>
    <lineage>
        <taxon>Eukaryota</taxon>
        <taxon>Fungi</taxon>
        <taxon>Fungi incertae sedis</taxon>
        <taxon>Zoopagomycota</taxon>
        <taxon>Kickxellomycotina</taxon>
        <taxon>Kickxellomycetes</taxon>
        <taxon>Kickxellales</taxon>
        <taxon>Kickxellaceae</taxon>
        <taxon>Coemansia</taxon>
    </lineage>
</organism>
<dbReference type="InterPro" id="IPR027417">
    <property type="entry name" value="P-loop_NTPase"/>
</dbReference>
<dbReference type="CDD" id="cd03250">
    <property type="entry name" value="ABCC_MRP_domain1"/>
    <property type="match status" value="1"/>
</dbReference>
<dbReference type="SUPFAM" id="SSF90123">
    <property type="entry name" value="ABC transporter transmembrane region"/>
    <property type="match status" value="2"/>
</dbReference>
<feature type="transmembrane region" description="Helical" evidence="12">
    <location>
        <begin position="556"/>
        <end position="575"/>
    </location>
</feature>
<dbReference type="EMBL" id="JANBUM010000003">
    <property type="protein sequence ID" value="KAJ2788212.1"/>
    <property type="molecule type" value="Genomic_DNA"/>
</dbReference>
<dbReference type="SUPFAM" id="SSF52540">
    <property type="entry name" value="P-loop containing nucleoside triphosphate hydrolases"/>
    <property type="match status" value="2"/>
</dbReference>
<evidence type="ECO:0000256" key="10">
    <source>
        <dbReference type="ARBA" id="ARBA00023136"/>
    </source>
</evidence>
<feature type="transmembrane region" description="Helical" evidence="12">
    <location>
        <begin position="145"/>
        <end position="166"/>
    </location>
</feature>
<dbReference type="CDD" id="cd03244">
    <property type="entry name" value="ABCC_MRP_domain2"/>
    <property type="match status" value="1"/>
</dbReference>
<evidence type="ECO:0000256" key="6">
    <source>
        <dbReference type="ARBA" id="ARBA00022741"/>
    </source>
</evidence>
<dbReference type="Gene3D" id="2.130.10.10">
    <property type="entry name" value="YVTN repeat-like/Quinoprotein amine dehydrogenase"/>
    <property type="match status" value="1"/>
</dbReference>
<evidence type="ECO:0000313" key="17">
    <source>
        <dbReference type="Proteomes" id="UP001140172"/>
    </source>
</evidence>
<dbReference type="InterPro" id="IPR003593">
    <property type="entry name" value="AAA+_ATPase"/>
</dbReference>
<comment type="subcellular location">
    <subcellularLocation>
        <location evidence="1">Vacuole membrane</location>
        <topology evidence="1">Multi-pass membrane protein</topology>
    </subcellularLocation>
</comment>
<evidence type="ECO:0000259" key="13">
    <source>
        <dbReference type="PROSITE" id="PS50181"/>
    </source>
</evidence>
<dbReference type="Pfam" id="PF12937">
    <property type="entry name" value="F-box-like"/>
    <property type="match status" value="1"/>
</dbReference>
<keyword evidence="6" id="KW-0547">Nucleotide-binding</keyword>
<dbReference type="SMART" id="SM00382">
    <property type="entry name" value="AAA"/>
    <property type="match status" value="2"/>
</dbReference>
<dbReference type="InterPro" id="IPR015943">
    <property type="entry name" value="WD40/YVTN_repeat-like_dom_sf"/>
</dbReference>
<feature type="domain" description="F-box" evidence="13">
    <location>
        <begin position="1141"/>
        <end position="1187"/>
    </location>
</feature>
<evidence type="ECO:0000256" key="5">
    <source>
        <dbReference type="ARBA" id="ARBA00022737"/>
    </source>
</evidence>
<keyword evidence="4 12" id="KW-0812">Transmembrane</keyword>
<dbReference type="PROSITE" id="PS00211">
    <property type="entry name" value="ABC_TRANSPORTER_1"/>
    <property type="match status" value="2"/>
</dbReference>
<dbReference type="InterPro" id="IPR044746">
    <property type="entry name" value="ABCC_6TM_D1"/>
</dbReference>
<sequence length="2024" mass="224762">MILSNDSRKEYSMGEIVSHMSTDSARVSNFIGGTAYEVWSLPLRIIVALYMLYNTIGWSVFVGVGFTLIGIPLSSGFRKHLREINKLIFEHKDERIKIITEVLNGIKIIKLYAWEIPFIKKISHIRNVLELGAVRDYGIYQSITVLFSTVLPFLVTFSSFATYSLFDNKSHGPLNMQLVFVSMSLFGMINSPLNSVAGYLLTYAQVMVSLGRLEKYLGADEIDPMAISHSFYDRDGANVSSDDVLVDVQNGSFKWLSTDEAPLVDNVSIQCKRSELAAVIGKVGSGKSSLVSAILGDMTKASGNVFIRGSVAYVPQQPWIINATLQDNILFGHELDPEFYCKVIEACALKPDLEMLPAGDMTEIGEKGINLSGGQKARLSLARAVYARADIYILDDPLAAVDAHVSKHLFTQVIGPSGLLASRARVLVTNAVQYLPKTDSVTMLNNGRVAEQGQFNKLMANKGAVFDFVHKYIENEAPDAIDDSSESLSDVSTSSSSVSLRSDIGTARIANTTRATVTIDKDDTQSNESAAMESGQLVQREVNQQGKIKSSVYMKYIKACGITNVVIYFAIQLLSSGFSVSSNFWLRNWASQNSQTSDNSTSHTGAHNVVYYLTVYGLLGFTSAILVSLQSLMLWGVCSIRASRRNHEGMLLGVLHSPMSYFDVTPMGRIINRFSADIQESDFSLPWAIASISSNLFTILTSLTVVSITTPMLFVLFVPIAFVYKHLQNLYMCSSREVTRISSSTRSPIFAHFQESIGGTLSIRAYGQQERFIADNESFIENNARASYISMFVRRWLSLRLEFLGDLILLGTTVFGVISLHFFGYGDAGLIGLAIIYSINLNSALSSSVRSYVEAENSMTNYERVIEYTSLPSEAPEIVDDSRPAESWPQNGTVEFRNYSTRYRDGLDLVLKDMSFSVQPMQKVGIVGRTGAGKSSLTLALFRIIEAAGGQILIDGEDISKYGLFDVRSKLSIIPQDPVLFIGTVRENIDPFGNYTDEQVWNALEYAHLAEYIRSKEDGLDFKVEQGGTNFSVGQRQLICLARALLKHAKVLVLDEATAAIDNETDAIIQQSIREQFKDCTVLTIAHRLNTIIDSDMILVVDGGKVAEFDTPANLLANKSSIFAQMVQESQSSGSSSSGQFDIISRLPFDLAVMVARHLSTRDMFECSQVCHSWSHIFFHDSIVMPLIQQMSHFDQEPIMFQTLRNGHEKDPDESLENETAEEEKDKDKEKVRDIEGIANQQWLKNRKVLLRMLQKLLNRDLRWRRGNPTTRTYLPPVPLDGTDQDIRDEWQGGVRLLKMKGGIVAALYAAGRTLRMWRLDTEFDEVKAITDAYINDNRAALEAQTKYGGPPLPSFTDEQVSKLLRISQSGQPRLAVASVVRLRKPAKLFDFFIMSTTLATASSDNEIDVYDFRTGQRRHTFKVEGTEPIGSLHVWMDFVVAGHGTRITLWNHKTGAIVENALATAHNAPICGVFVLDNDNHLMSVDAAGFMVITDRLAEAPKDDTLLDVPMYPMIMAGQMGAPYMMRLLHASHLCVWGKYSLGHYELYEPGLSNMPPLGSLVMTPRDDDAGIDEEHAEDGLAGSDAAIPPASASASASASVTTTAAGELSATSGSGSNDPNEEPRKVLRQLEATHHEMELMYRDMAGDRDGLFPDGYRIERHRKNKTTAEQRYHVINIDSPFSEIPEGEVVCVDFRRALFKHGSVLDIYDVDKHHDEQVVGVPLGLFPVDPREGIELPPALPSSKGKQSAGVDDEWVTDEEEEEEDYASADQPVDAEPVNPADSVRNALAELDMHMGMWNADEIEEYNEFLRRMGLGNQHEHLGHHQHHHHHHHGDDPHAVRPGDVDPMHIPRASDLHGGSEYALIEAITMRCIITLGMSIDSPQFLSKDRNGSRAKSRFVEESRLFLSKHMPEIFAACHARVAPNVLLTAAPFYIQRLYESRFKAQTSIVDHRGRVVSGGQIMRDMQRIGRAIGMSHEDRWTQQKGFVPEMVMHLTQTAAAMDDGRVAVGCDNGYIVVTSYD</sequence>
<dbReference type="GO" id="GO:0140359">
    <property type="term" value="F:ABC-type transporter activity"/>
    <property type="evidence" value="ECO:0007669"/>
    <property type="project" value="InterPro"/>
</dbReference>
<keyword evidence="5" id="KW-0677">Repeat</keyword>
<evidence type="ECO:0000259" key="15">
    <source>
        <dbReference type="PROSITE" id="PS50929"/>
    </source>
</evidence>
<keyword evidence="8" id="KW-1278">Translocase</keyword>
<feature type="domain" description="ABC transporter" evidence="14">
    <location>
        <begin position="246"/>
        <end position="471"/>
    </location>
</feature>
<dbReference type="InterPro" id="IPR011527">
    <property type="entry name" value="ABC1_TM_dom"/>
</dbReference>
<dbReference type="PANTHER" id="PTHR24223:SF443">
    <property type="entry name" value="MULTIDRUG-RESISTANCE LIKE PROTEIN 1, ISOFORM I"/>
    <property type="match status" value="1"/>
</dbReference>
<dbReference type="FunFam" id="3.40.50.300:FF:000450">
    <property type="entry name" value="ABC transporter C family member 2"/>
    <property type="match status" value="1"/>
</dbReference>
<dbReference type="Gene3D" id="1.20.1280.50">
    <property type="match status" value="1"/>
</dbReference>
<dbReference type="InterPro" id="IPR001810">
    <property type="entry name" value="F-box_dom"/>
</dbReference>
<evidence type="ECO:0000256" key="2">
    <source>
        <dbReference type="ARBA" id="ARBA00009726"/>
    </source>
</evidence>
<dbReference type="CDD" id="cd18579">
    <property type="entry name" value="ABC_6TM_ABCC_D1"/>
    <property type="match status" value="1"/>
</dbReference>
<dbReference type="InterPro" id="IPR036047">
    <property type="entry name" value="F-box-like_dom_sf"/>
</dbReference>
<feature type="transmembrane region" description="Helical" evidence="12">
    <location>
        <begin position="609"/>
        <end position="635"/>
    </location>
</feature>
<dbReference type="InterPro" id="IPR003439">
    <property type="entry name" value="ABC_transporter-like_ATP-bd"/>
</dbReference>
<feature type="compositionally biased region" description="Basic and acidic residues" evidence="11">
    <location>
        <begin position="1835"/>
        <end position="1845"/>
    </location>
</feature>
<keyword evidence="9 12" id="KW-1133">Transmembrane helix</keyword>
<evidence type="ECO:0000259" key="14">
    <source>
        <dbReference type="PROSITE" id="PS50893"/>
    </source>
</evidence>
<name>A0A9W8LP77_9FUNG</name>
<dbReference type="GO" id="GO:0000329">
    <property type="term" value="C:fungal-type vacuole membrane"/>
    <property type="evidence" value="ECO:0007669"/>
    <property type="project" value="UniProtKB-ARBA"/>
</dbReference>
<dbReference type="GO" id="GO:0005524">
    <property type="term" value="F:ATP binding"/>
    <property type="evidence" value="ECO:0007669"/>
    <property type="project" value="UniProtKB-KW"/>
</dbReference>
<feature type="domain" description="ABC transmembrane type-1" evidence="15">
    <location>
        <begin position="1"/>
        <end position="205"/>
    </location>
</feature>
<feature type="region of interest" description="Disordered" evidence="11">
    <location>
        <begin position="1583"/>
        <end position="1625"/>
    </location>
</feature>
<feature type="compositionally biased region" description="Acidic residues" evidence="11">
    <location>
        <begin position="1214"/>
        <end position="1223"/>
    </location>
</feature>
<feature type="compositionally biased region" description="Low complexity" evidence="11">
    <location>
        <begin position="1583"/>
        <end position="1607"/>
    </location>
</feature>
<proteinExistence type="inferred from homology"/>
<dbReference type="Pfam" id="PF00664">
    <property type="entry name" value="ABC_membrane"/>
    <property type="match status" value="2"/>
</dbReference>
<accession>A0A9W8LP77</accession>
<dbReference type="SUPFAM" id="SSF81383">
    <property type="entry name" value="F-box domain"/>
    <property type="match status" value="1"/>
</dbReference>
<protein>
    <submittedName>
        <fullName evidence="16">Uncharacterized protein</fullName>
    </submittedName>
</protein>
<dbReference type="InterPro" id="IPR050173">
    <property type="entry name" value="ABC_transporter_C-like"/>
</dbReference>
<dbReference type="PROSITE" id="PS50893">
    <property type="entry name" value="ABC_TRANSPORTER_2"/>
    <property type="match status" value="2"/>
</dbReference>
<evidence type="ECO:0000256" key="12">
    <source>
        <dbReference type="SAM" id="Phobius"/>
    </source>
</evidence>
<dbReference type="Proteomes" id="UP001140172">
    <property type="component" value="Unassembled WGS sequence"/>
</dbReference>
<comment type="caution">
    <text evidence="16">The sequence shown here is derived from an EMBL/GenBank/DDBJ whole genome shotgun (WGS) entry which is preliminary data.</text>
</comment>
<dbReference type="FunFam" id="1.20.1560.10:FF:000013">
    <property type="entry name" value="ABC transporter C family member 2"/>
    <property type="match status" value="1"/>
</dbReference>